<dbReference type="OrthoDB" id="9808601at2"/>
<evidence type="ECO:0000256" key="4">
    <source>
        <dbReference type="SAM" id="MobiDB-lite"/>
    </source>
</evidence>
<sequence length="317" mass="33327">MSSGQPKVLTFGETMGLCASAGFGAFAHQPAAAVSFGGAESNVAIGLQRLGIPTTWVSRLGDDLIGRMILRGLRAEGVDVRASVDPVRPTGFMLKERTSASETNVLFYRAGSAASHMTPDDLPLDDLAQWDLLHITGIMPALSDSARETTLAAVARAHDVGVPISLDINYRSRLWSQDDAAAFVREVIARCRYVFAGDDEARIVVAGQHEPVDLAKGLVDLGAKTAVVKLGPNGALALDGGEITVMPSVPVSQVIDTVGAGDAFVAGFLAERLHGASIHDAMRTAVRSGAMLCEAPGDWEGAPDRSRLERSGDPVTR</sequence>
<evidence type="ECO:0000256" key="1">
    <source>
        <dbReference type="ARBA" id="ARBA00010688"/>
    </source>
</evidence>
<dbReference type="InterPro" id="IPR011611">
    <property type="entry name" value="PfkB_dom"/>
</dbReference>
<dbReference type="SUPFAM" id="SSF53613">
    <property type="entry name" value="Ribokinase-like"/>
    <property type="match status" value="1"/>
</dbReference>
<proteinExistence type="inferred from homology"/>
<feature type="domain" description="Carbohydrate kinase PfkB" evidence="5">
    <location>
        <begin position="25"/>
        <end position="302"/>
    </location>
</feature>
<dbReference type="InterPro" id="IPR029056">
    <property type="entry name" value="Ribokinase-like"/>
</dbReference>
<evidence type="ECO:0000313" key="6">
    <source>
        <dbReference type="EMBL" id="PFG44974.1"/>
    </source>
</evidence>
<keyword evidence="2" id="KW-0808">Transferase</keyword>
<name>A0A2A9F0Z5_9MICO</name>
<evidence type="ECO:0000256" key="3">
    <source>
        <dbReference type="ARBA" id="ARBA00022777"/>
    </source>
</evidence>
<gene>
    <name evidence="6" type="ORF">ATJ97_0253</name>
</gene>
<dbReference type="InterPro" id="IPR002173">
    <property type="entry name" value="Carboh/pur_kinase_PfkB_CS"/>
</dbReference>
<dbReference type="PROSITE" id="PS00584">
    <property type="entry name" value="PFKB_KINASES_2"/>
    <property type="match status" value="1"/>
</dbReference>
<dbReference type="AlphaFoldDB" id="A0A2A9F0Z5"/>
<comment type="caution">
    <text evidence="6">The sequence shown here is derived from an EMBL/GenBank/DDBJ whole genome shotgun (WGS) entry which is preliminary data.</text>
</comment>
<feature type="region of interest" description="Disordered" evidence="4">
    <location>
        <begin position="296"/>
        <end position="317"/>
    </location>
</feature>
<keyword evidence="3 6" id="KW-0418">Kinase</keyword>
<reference evidence="6 7" key="1">
    <citation type="submission" date="2017-10" db="EMBL/GenBank/DDBJ databases">
        <title>Sequencing the genomes of 1000 actinobacteria strains.</title>
        <authorList>
            <person name="Klenk H.-P."/>
        </authorList>
    </citation>
    <scope>NUCLEOTIDE SEQUENCE [LARGE SCALE GENOMIC DNA]</scope>
    <source>
        <strain evidence="6 7">DSM 21838</strain>
    </source>
</reference>
<organism evidence="6 7">
    <name type="scientific">Georgenia soli</name>
    <dbReference type="NCBI Taxonomy" id="638953"/>
    <lineage>
        <taxon>Bacteria</taxon>
        <taxon>Bacillati</taxon>
        <taxon>Actinomycetota</taxon>
        <taxon>Actinomycetes</taxon>
        <taxon>Micrococcales</taxon>
        <taxon>Bogoriellaceae</taxon>
        <taxon>Georgenia</taxon>
    </lineage>
</organism>
<protein>
    <submittedName>
        <fullName evidence="6">2-dehydro-3-deoxygluconokinase</fullName>
    </submittedName>
</protein>
<dbReference type="Pfam" id="PF00294">
    <property type="entry name" value="PfkB"/>
    <property type="match status" value="1"/>
</dbReference>
<dbReference type="PANTHER" id="PTHR43320">
    <property type="entry name" value="SUGAR KINASE"/>
    <property type="match status" value="1"/>
</dbReference>
<evidence type="ECO:0000256" key="2">
    <source>
        <dbReference type="ARBA" id="ARBA00022679"/>
    </source>
</evidence>
<accession>A0A2A9F0Z5</accession>
<dbReference type="EMBL" id="PDJI01000003">
    <property type="protein sequence ID" value="PFG44974.1"/>
    <property type="molecule type" value="Genomic_DNA"/>
</dbReference>
<dbReference type="GO" id="GO:0016301">
    <property type="term" value="F:kinase activity"/>
    <property type="evidence" value="ECO:0007669"/>
    <property type="project" value="UniProtKB-KW"/>
</dbReference>
<dbReference type="CDD" id="cd01166">
    <property type="entry name" value="KdgK"/>
    <property type="match status" value="1"/>
</dbReference>
<feature type="compositionally biased region" description="Basic and acidic residues" evidence="4">
    <location>
        <begin position="302"/>
        <end position="317"/>
    </location>
</feature>
<dbReference type="InterPro" id="IPR052700">
    <property type="entry name" value="Carb_kinase_PfkB-like"/>
</dbReference>
<comment type="similarity">
    <text evidence="1">Belongs to the carbohydrate kinase PfkB family.</text>
</comment>
<dbReference type="Gene3D" id="3.40.1190.20">
    <property type="match status" value="1"/>
</dbReference>
<evidence type="ECO:0000259" key="5">
    <source>
        <dbReference type="Pfam" id="PF00294"/>
    </source>
</evidence>
<dbReference type="PANTHER" id="PTHR43320:SF2">
    <property type="entry name" value="2-DEHYDRO-3-DEOXYGLUCONOKINASE_2-DEHYDRO-3-DEOXYGALACTONOKINASE"/>
    <property type="match status" value="1"/>
</dbReference>
<dbReference type="Proteomes" id="UP000222106">
    <property type="component" value="Unassembled WGS sequence"/>
</dbReference>
<dbReference type="RefSeq" id="WP_098482182.1">
    <property type="nucleotide sequence ID" value="NZ_PDJI01000003.1"/>
</dbReference>
<keyword evidence="7" id="KW-1185">Reference proteome</keyword>
<evidence type="ECO:0000313" key="7">
    <source>
        <dbReference type="Proteomes" id="UP000222106"/>
    </source>
</evidence>